<gene>
    <name evidence="3" type="ORF">SAMN04489812_4317</name>
</gene>
<dbReference type="InterPro" id="IPR015797">
    <property type="entry name" value="NUDIX_hydrolase-like_dom_sf"/>
</dbReference>
<proteinExistence type="predicted"/>
<dbReference type="EMBL" id="LT629772">
    <property type="protein sequence ID" value="SDT14555.1"/>
    <property type="molecule type" value="Genomic_DNA"/>
</dbReference>
<accession>A0A1H1XZM5</accession>
<dbReference type="PROSITE" id="PS51462">
    <property type="entry name" value="NUDIX"/>
    <property type="match status" value="1"/>
</dbReference>
<dbReference type="STRING" id="630515.SAMN04489812_4317"/>
<dbReference type="AlphaFoldDB" id="A0A1H1XZM5"/>
<dbReference type="PANTHER" id="PTHR11839">
    <property type="entry name" value="UDP/ADP-SUGAR PYROPHOSPHATASE"/>
    <property type="match status" value="1"/>
</dbReference>
<dbReference type="GO" id="GO:0005829">
    <property type="term" value="C:cytosol"/>
    <property type="evidence" value="ECO:0007669"/>
    <property type="project" value="TreeGrafter"/>
</dbReference>
<dbReference type="GO" id="GO:0019693">
    <property type="term" value="P:ribose phosphate metabolic process"/>
    <property type="evidence" value="ECO:0007669"/>
    <property type="project" value="TreeGrafter"/>
</dbReference>
<dbReference type="RefSeq" id="WP_407939620.1">
    <property type="nucleotide sequence ID" value="NZ_LT629772.1"/>
</dbReference>
<keyword evidence="1" id="KW-0378">Hydrolase</keyword>
<keyword evidence="4" id="KW-1185">Reference proteome</keyword>
<protein>
    <submittedName>
        <fullName evidence="3">ADP-ribose pyrophosphatase</fullName>
    </submittedName>
</protein>
<name>A0A1H1XZM5_9ACTN</name>
<dbReference type="SUPFAM" id="SSF55811">
    <property type="entry name" value="Nudix"/>
    <property type="match status" value="1"/>
</dbReference>
<dbReference type="GO" id="GO:0006753">
    <property type="term" value="P:nucleoside phosphate metabolic process"/>
    <property type="evidence" value="ECO:0007669"/>
    <property type="project" value="TreeGrafter"/>
</dbReference>
<organism evidence="3 4">
    <name type="scientific">Microlunatus soli</name>
    <dbReference type="NCBI Taxonomy" id="630515"/>
    <lineage>
        <taxon>Bacteria</taxon>
        <taxon>Bacillati</taxon>
        <taxon>Actinomycetota</taxon>
        <taxon>Actinomycetes</taxon>
        <taxon>Propionibacteriales</taxon>
        <taxon>Propionibacteriaceae</taxon>
        <taxon>Microlunatus</taxon>
    </lineage>
</organism>
<evidence type="ECO:0000256" key="1">
    <source>
        <dbReference type="ARBA" id="ARBA00022801"/>
    </source>
</evidence>
<sequence length="228" mass="24910">MTAVPSDQVIISADELVDTAESWPVRSAEVLAAGAVSTFVQEQVLTPDEDVLERQFTLHPGAVGIIALDADERVALVRQYRHPVRHRLIEPPAGLLDVDGEDYRAGAARELAEEVGLAADDWRVLVEEFTSPGGLSESMRMYLARGLSPAPAPEGFVKHGEEAHMDIVWAALEDLVDAVLAGRLHSPTLVVGVLAAWTAKTRGGFENLRPADAPWPAREQMFQRQTRY</sequence>
<dbReference type="InterPro" id="IPR000086">
    <property type="entry name" value="NUDIX_hydrolase_dom"/>
</dbReference>
<dbReference type="Gene3D" id="3.90.79.10">
    <property type="entry name" value="Nucleoside Triphosphate Pyrophosphohydrolase"/>
    <property type="match status" value="1"/>
</dbReference>
<evidence type="ECO:0000313" key="4">
    <source>
        <dbReference type="Proteomes" id="UP000199103"/>
    </source>
</evidence>
<dbReference type="GO" id="GO:0016787">
    <property type="term" value="F:hydrolase activity"/>
    <property type="evidence" value="ECO:0007669"/>
    <property type="project" value="UniProtKB-KW"/>
</dbReference>
<dbReference type="Proteomes" id="UP000199103">
    <property type="component" value="Chromosome I"/>
</dbReference>
<evidence type="ECO:0000313" key="3">
    <source>
        <dbReference type="EMBL" id="SDT14555.1"/>
    </source>
</evidence>
<reference evidence="3 4" key="1">
    <citation type="submission" date="2016-10" db="EMBL/GenBank/DDBJ databases">
        <authorList>
            <person name="de Groot N.N."/>
        </authorList>
    </citation>
    <scope>NUCLEOTIDE SEQUENCE [LARGE SCALE GENOMIC DNA]</scope>
    <source>
        <strain evidence="3 4">DSM 21800</strain>
    </source>
</reference>
<evidence type="ECO:0000259" key="2">
    <source>
        <dbReference type="PROSITE" id="PS51462"/>
    </source>
</evidence>
<dbReference type="Pfam" id="PF00293">
    <property type="entry name" value="NUDIX"/>
    <property type="match status" value="1"/>
</dbReference>
<feature type="domain" description="Nudix hydrolase" evidence="2">
    <location>
        <begin position="57"/>
        <end position="197"/>
    </location>
</feature>
<dbReference type="PANTHER" id="PTHR11839:SF31">
    <property type="entry name" value="ADP-RIBOSE PYROPHOSPHATASE"/>
    <property type="match status" value="1"/>
</dbReference>